<gene>
    <name evidence="1" type="ORF">CUNI_LOCUS17705</name>
</gene>
<comment type="caution">
    <text evidence="1">The sequence shown here is derived from an EMBL/GenBank/DDBJ whole genome shotgun (WGS) entry which is preliminary data.</text>
</comment>
<dbReference type="Proteomes" id="UP000678393">
    <property type="component" value="Unassembled WGS sequence"/>
</dbReference>
<evidence type="ECO:0000313" key="1">
    <source>
        <dbReference type="EMBL" id="CAG5132147.1"/>
    </source>
</evidence>
<dbReference type="InterPro" id="IPR038672">
    <property type="entry name" value="CpcT/CpeT_sf"/>
</dbReference>
<keyword evidence="2" id="KW-1185">Reference proteome</keyword>
<dbReference type="EMBL" id="CAJHNH020005112">
    <property type="protein sequence ID" value="CAG5132147.1"/>
    <property type="molecule type" value="Genomic_DNA"/>
</dbReference>
<name>A0A8S3ZRQ2_9EUPU</name>
<feature type="non-terminal residue" evidence="1">
    <location>
        <position position="1"/>
    </location>
</feature>
<protein>
    <submittedName>
        <fullName evidence="1">Uncharacterized protein</fullName>
    </submittedName>
</protein>
<sequence>VSTNLVDFFATFNGIYSNCKQRAQKLDEFDLVQVKAIPIELPNLSEEPFLYFEQATNGWVKILTLFSVIEDDDGVTFLLPHNFTDSSEFKFNEYTITSLSSLKPDDIKVNETCKAAIEPLDNGYYLINWPDCSRKIEGRHPTYSVVITCEFCDVIMPAGGPIQPAAAPYKLRRYGNRYPIPGAPGDYVSPCRRR</sequence>
<reference evidence="1" key="1">
    <citation type="submission" date="2021-04" db="EMBL/GenBank/DDBJ databases">
        <authorList>
            <consortium name="Molecular Ecology Group"/>
        </authorList>
    </citation>
    <scope>NUCLEOTIDE SEQUENCE</scope>
</reference>
<dbReference type="OrthoDB" id="6212953at2759"/>
<organism evidence="1 2">
    <name type="scientific">Candidula unifasciata</name>
    <dbReference type="NCBI Taxonomy" id="100452"/>
    <lineage>
        <taxon>Eukaryota</taxon>
        <taxon>Metazoa</taxon>
        <taxon>Spiralia</taxon>
        <taxon>Lophotrochozoa</taxon>
        <taxon>Mollusca</taxon>
        <taxon>Gastropoda</taxon>
        <taxon>Heterobranchia</taxon>
        <taxon>Euthyneura</taxon>
        <taxon>Panpulmonata</taxon>
        <taxon>Eupulmonata</taxon>
        <taxon>Stylommatophora</taxon>
        <taxon>Helicina</taxon>
        <taxon>Helicoidea</taxon>
        <taxon>Geomitridae</taxon>
        <taxon>Candidula</taxon>
    </lineage>
</organism>
<dbReference type="Gene3D" id="2.40.128.590">
    <property type="entry name" value="CpcT/CpeT domain"/>
    <property type="match status" value="1"/>
</dbReference>
<dbReference type="AlphaFoldDB" id="A0A8S3ZRQ2"/>
<proteinExistence type="predicted"/>
<accession>A0A8S3ZRQ2</accession>
<evidence type="ECO:0000313" key="2">
    <source>
        <dbReference type="Proteomes" id="UP000678393"/>
    </source>
</evidence>